<reference evidence="3 4" key="1">
    <citation type="journal article" date="2024" name="IMA Fungus">
        <title>IMA Genome - F19 : A genome assembly and annotation guide to empower mycologists, including annotated draft genome sequences of Ceratocystis pirilliformis, Diaporthe australafricana, Fusarium ophioides, Paecilomyces lecythidis, and Sporothrix stenoceras.</title>
        <authorList>
            <person name="Aylward J."/>
            <person name="Wilson A.M."/>
            <person name="Visagie C.M."/>
            <person name="Spraker J."/>
            <person name="Barnes I."/>
            <person name="Buitendag C."/>
            <person name="Ceriani C."/>
            <person name="Del Mar Angel L."/>
            <person name="du Plessis D."/>
            <person name="Fuchs T."/>
            <person name="Gasser K."/>
            <person name="Kramer D."/>
            <person name="Li W."/>
            <person name="Munsamy K."/>
            <person name="Piso A."/>
            <person name="Price J.L."/>
            <person name="Sonnekus B."/>
            <person name="Thomas C."/>
            <person name="van der Nest A."/>
            <person name="van Dijk A."/>
            <person name="van Heerden A."/>
            <person name="van Vuuren N."/>
            <person name="Yilmaz N."/>
            <person name="Duong T.A."/>
            <person name="van der Merwe N.A."/>
            <person name="Wingfield M.J."/>
            <person name="Wingfield B.D."/>
        </authorList>
    </citation>
    <scope>NUCLEOTIDE SEQUENCE [LARGE SCALE GENOMIC DNA]</scope>
    <source>
        <strain evidence="3 4">CMW 18300</strain>
    </source>
</reference>
<feature type="transmembrane region" description="Helical" evidence="2">
    <location>
        <begin position="76"/>
        <end position="98"/>
    </location>
</feature>
<protein>
    <submittedName>
        <fullName evidence="3">Uncharacterized protein</fullName>
    </submittedName>
</protein>
<dbReference type="PANTHER" id="PTHR35394:SF5">
    <property type="entry name" value="DUF3176 DOMAIN-CONTAINING PROTEIN"/>
    <property type="match status" value="1"/>
</dbReference>
<dbReference type="InterPro" id="IPR021514">
    <property type="entry name" value="DUF3176"/>
</dbReference>
<dbReference type="PANTHER" id="PTHR35394">
    <property type="entry name" value="DUF3176 DOMAIN-CONTAINING PROTEIN"/>
    <property type="match status" value="1"/>
</dbReference>
<evidence type="ECO:0000256" key="1">
    <source>
        <dbReference type="SAM" id="MobiDB-lite"/>
    </source>
</evidence>
<keyword evidence="4" id="KW-1185">Reference proteome</keyword>
<feature type="transmembrane region" description="Helical" evidence="2">
    <location>
        <begin position="624"/>
        <end position="645"/>
    </location>
</feature>
<keyword evidence="2" id="KW-1133">Transmembrane helix</keyword>
<dbReference type="EMBL" id="JAWRVE010000242">
    <property type="protein sequence ID" value="KAL1847413.1"/>
    <property type="molecule type" value="Genomic_DNA"/>
</dbReference>
<dbReference type="Pfam" id="PF11374">
    <property type="entry name" value="DUF3176"/>
    <property type="match status" value="1"/>
</dbReference>
<keyword evidence="2" id="KW-0812">Transmembrane</keyword>
<name>A0ABR3VX47_9PEZI</name>
<gene>
    <name evidence="3" type="ORF">Daus18300_013945</name>
</gene>
<evidence type="ECO:0000313" key="4">
    <source>
        <dbReference type="Proteomes" id="UP001583177"/>
    </source>
</evidence>
<keyword evidence="2" id="KW-0472">Membrane</keyword>
<accession>A0ABR3VX47</accession>
<feature type="region of interest" description="Disordered" evidence="1">
    <location>
        <begin position="1"/>
        <end position="43"/>
    </location>
</feature>
<evidence type="ECO:0000256" key="2">
    <source>
        <dbReference type="SAM" id="Phobius"/>
    </source>
</evidence>
<evidence type="ECO:0000313" key="3">
    <source>
        <dbReference type="EMBL" id="KAL1847413.1"/>
    </source>
</evidence>
<dbReference type="Proteomes" id="UP001583177">
    <property type="component" value="Unassembled WGS sequence"/>
</dbReference>
<organism evidence="3 4">
    <name type="scientific">Diaporthe australafricana</name>
    <dbReference type="NCBI Taxonomy" id="127596"/>
    <lineage>
        <taxon>Eukaryota</taxon>
        <taxon>Fungi</taxon>
        <taxon>Dikarya</taxon>
        <taxon>Ascomycota</taxon>
        <taxon>Pezizomycotina</taxon>
        <taxon>Sordariomycetes</taxon>
        <taxon>Sordariomycetidae</taxon>
        <taxon>Diaporthales</taxon>
        <taxon>Diaporthaceae</taxon>
        <taxon>Diaporthe</taxon>
    </lineage>
</organism>
<comment type="caution">
    <text evidence="3">The sequence shown here is derived from an EMBL/GenBank/DDBJ whole genome shotgun (WGS) entry which is preliminary data.</text>
</comment>
<feature type="compositionally biased region" description="Polar residues" evidence="1">
    <location>
        <begin position="8"/>
        <end position="27"/>
    </location>
</feature>
<sequence>MARPEAQSLFSSSSNDPSEQTYTTSAASPGKLQYAQGTPHKAATESHPYEILGADASSPGPRPSQQRRPPGLWSQWWVEILNCILMIGCLCAIIGILYPNQTKILPDWPFDVSINTAVSILSTGLKTCAVLILTEGISHLKWKWFLKTRPLHDLVVFDNATRGPWGCLRLLFLPRGTHLAASLGAGLILLTLAVDPFTQQLVRYYDCKQTSARARATLPRATMYSEAGAHTSAGMWPPATAVLGYIDQGLYNPADIRTPFTCDSGNCTFDSLFSTLGFCATCEDMSSQLRFENVSVPSRIFNGTSNKNETVTTPWVNTTLPSGSYAATGSSTTTESWLSLNQTADGWTDIIQASQAFPGAPEDWYWDHYYASVMRPVTDAANDTGCTTAYENATWACGGFGGAGAARCKLSPCVKTYRATVEQGQLRERLVRTQEDMFVSTASNYPHWLAADVTCAGPEAVSRLRGAGFRINDDDVIIPWNVMVNTSDGTASLWAGESSPYYSNVTVPGPSLNTTSLPLDIIPAECLYDMAYPAVSSITDYLDGYLSGTINPGVNGASTDGPPQLRVIFNDTYASFPSVNSTFTSVAEGITLRIRQYVQPSALPVARPVVGAVLEEKTCVDVRWPFLAFPAAVVTLTTVFLIVVIGQSAVGAGNTVAAGWKSSPLPIAFGELTTDTAAQARLGGEYGVKNNLKEMETISKRTTVNLGR</sequence>
<proteinExistence type="predicted"/>